<accession>A0ABP0P8E4</accession>
<comment type="caution">
    <text evidence="2">The sequence shown here is derived from an EMBL/GenBank/DDBJ whole genome shotgun (WGS) entry which is preliminary data.</text>
</comment>
<evidence type="ECO:0000256" key="1">
    <source>
        <dbReference type="SAM" id="MobiDB-lite"/>
    </source>
</evidence>
<keyword evidence="3" id="KW-1185">Reference proteome</keyword>
<dbReference type="EMBL" id="CAXAMM010033336">
    <property type="protein sequence ID" value="CAK9071207.1"/>
    <property type="molecule type" value="Genomic_DNA"/>
</dbReference>
<feature type="compositionally biased region" description="Polar residues" evidence="1">
    <location>
        <begin position="45"/>
        <end position="57"/>
    </location>
</feature>
<protein>
    <submittedName>
        <fullName evidence="2">Uncharacterized protein</fullName>
    </submittedName>
</protein>
<feature type="compositionally biased region" description="Basic and acidic residues" evidence="1">
    <location>
        <begin position="59"/>
        <end position="69"/>
    </location>
</feature>
<evidence type="ECO:0000313" key="2">
    <source>
        <dbReference type="EMBL" id="CAK9071207.1"/>
    </source>
</evidence>
<feature type="region of interest" description="Disordered" evidence="1">
    <location>
        <begin position="165"/>
        <end position="197"/>
    </location>
</feature>
<sequence>MFLLRPISRTRAMARQMSVLKGSFPQSGVADSSKPSVSKVMKEMLQNQTPMGSSSPTKRVIESDSRRMPEHLPKSYLPKASSGPVPAADLNRQGAAFRGLGMAREERGAVAERVWRPPGWKKGQEVENGPEVEMRPKVEVWGMRAVIFLVFAALYIEFKDASISPTGHITRKPRPQRHLTPQEEEEERERQLKAQKK</sequence>
<evidence type="ECO:0000313" key="3">
    <source>
        <dbReference type="Proteomes" id="UP001642464"/>
    </source>
</evidence>
<name>A0ABP0P8E4_9DINO</name>
<dbReference type="Proteomes" id="UP001642464">
    <property type="component" value="Unassembled WGS sequence"/>
</dbReference>
<proteinExistence type="predicted"/>
<feature type="compositionally biased region" description="Basic and acidic residues" evidence="1">
    <location>
        <begin position="188"/>
        <end position="197"/>
    </location>
</feature>
<reference evidence="2 3" key="1">
    <citation type="submission" date="2024-02" db="EMBL/GenBank/DDBJ databases">
        <authorList>
            <person name="Chen Y."/>
            <person name="Shah S."/>
            <person name="Dougan E. K."/>
            <person name="Thang M."/>
            <person name="Chan C."/>
        </authorList>
    </citation>
    <scope>NUCLEOTIDE SEQUENCE [LARGE SCALE GENOMIC DNA]</scope>
</reference>
<gene>
    <name evidence="2" type="ORF">SCF082_LOCUS35290</name>
</gene>
<organism evidence="2 3">
    <name type="scientific">Durusdinium trenchii</name>
    <dbReference type="NCBI Taxonomy" id="1381693"/>
    <lineage>
        <taxon>Eukaryota</taxon>
        <taxon>Sar</taxon>
        <taxon>Alveolata</taxon>
        <taxon>Dinophyceae</taxon>
        <taxon>Suessiales</taxon>
        <taxon>Symbiodiniaceae</taxon>
        <taxon>Durusdinium</taxon>
    </lineage>
</organism>
<feature type="region of interest" description="Disordered" evidence="1">
    <location>
        <begin position="45"/>
        <end position="69"/>
    </location>
</feature>